<evidence type="ECO:0000256" key="6">
    <source>
        <dbReference type="ARBA" id="ARBA00048741"/>
    </source>
</evidence>
<dbReference type="InterPro" id="IPR029055">
    <property type="entry name" value="Ntn_hydrolases_N"/>
</dbReference>
<evidence type="ECO:0000256" key="1">
    <source>
        <dbReference type="ARBA" id="ARBA00005187"/>
    </source>
</evidence>
<dbReference type="SUPFAM" id="SSF52402">
    <property type="entry name" value="Adenine nucleotide alpha hydrolases-like"/>
    <property type="match status" value="1"/>
</dbReference>
<dbReference type="PIRSF" id="PIRSF001589">
    <property type="entry name" value="Asn_synthetase_glu-h"/>
    <property type="match status" value="1"/>
</dbReference>
<sequence length="621" mass="69693">MMNPSFKAIYGIIAKSHAGQRRMASDFNAVLPQSFPYQAQHWWQDLDKGVAIYSPDNPGGCLAGVGHLVTDTPAGIAGDLREQGVAAAVLQQIQSRGVGALDDISGEFSLLAWDGMRNELLLARDQVGQSGLYIREDEHHWMICSDMEPLIADEKFHCQMDLQSAVNYLTFGVPVNGRTLAKNVRKLRAGHYIRVAPGKPLYEQRYFTPLCHNAESCAGPELKQEIQATLDSAILSRANEAREEKSSAILLSGGIDSSYIAQTLTNREMTQGLTAYTIEFAPPCKSNETGLASEFARMLNIPHQAVFFDYPDVTKTLDKIVNAVEPCSILSSITHEYLLGEIQADGHDFLISGLGSDEIFGGYIKYMNFYSSMRLYGCDDAAVQAAAGHGVDTFEQLLWQPERINDTVFAGIPRFFSGQTAKTMLQPPFRDWDYSAYLSEFYRECRQLKSDAHLFELMVAHECQHRIPEMLLGGFDAIGRGANIRTVYPFLDKNLVRLATGLGATERFEVRNNAWNNKTLMREIAATRLPEAICERPRQAYVPPMMLWLAHDEFFDYIWSVIENSKIQELALIDPEKLPELKERVRGLAGTSNLDGPLELIDEMWVIFTLSAWYDRWVSKQ</sequence>
<protein>
    <recommendedName>
        <fullName evidence="3">asparagine synthase (glutamine-hydrolyzing)</fullName>
        <ecNumber evidence="3">6.3.5.4</ecNumber>
    </recommendedName>
</protein>
<dbReference type="InterPro" id="IPR001962">
    <property type="entry name" value="Asn_synthase"/>
</dbReference>
<dbReference type="GO" id="GO:0006529">
    <property type="term" value="P:asparagine biosynthetic process"/>
    <property type="evidence" value="ECO:0007669"/>
    <property type="project" value="InterPro"/>
</dbReference>
<dbReference type="InterPro" id="IPR006426">
    <property type="entry name" value="Asn_synth_AEB"/>
</dbReference>
<dbReference type="InterPro" id="IPR051786">
    <property type="entry name" value="ASN_synthetase/amidase"/>
</dbReference>
<evidence type="ECO:0000259" key="8">
    <source>
        <dbReference type="Pfam" id="PF00733"/>
    </source>
</evidence>
<dbReference type="EMBL" id="CP059734">
    <property type="protein sequence ID" value="WDE09270.1"/>
    <property type="molecule type" value="Genomic_DNA"/>
</dbReference>
<feature type="binding site" evidence="7">
    <location>
        <position position="278"/>
    </location>
    <ligand>
        <name>ATP</name>
        <dbReference type="ChEBI" id="CHEBI:30616"/>
    </ligand>
</feature>
<comment type="catalytic activity">
    <reaction evidence="6">
        <text>L-aspartate + L-glutamine + ATP + H2O = L-asparagine + L-glutamate + AMP + diphosphate + H(+)</text>
        <dbReference type="Rhea" id="RHEA:12228"/>
        <dbReference type="ChEBI" id="CHEBI:15377"/>
        <dbReference type="ChEBI" id="CHEBI:15378"/>
        <dbReference type="ChEBI" id="CHEBI:29985"/>
        <dbReference type="ChEBI" id="CHEBI:29991"/>
        <dbReference type="ChEBI" id="CHEBI:30616"/>
        <dbReference type="ChEBI" id="CHEBI:33019"/>
        <dbReference type="ChEBI" id="CHEBI:58048"/>
        <dbReference type="ChEBI" id="CHEBI:58359"/>
        <dbReference type="ChEBI" id="CHEBI:456215"/>
        <dbReference type="EC" id="6.3.5.4"/>
    </reaction>
</comment>
<evidence type="ECO:0000313" key="10">
    <source>
        <dbReference type="EMBL" id="WDE09270.1"/>
    </source>
</evidence>
<keyword evidence="4 7" id="KW-0547">Nucleotide-binding</keyword>
<feature type="domain" description="Glutamine amidotransferase type-2" evidence="9">
    <location>
        <begin position="89"/>
        <end position="151"/>
    </location>
</feature>
<dbReference type="GO" id="GO:0005829">
    <property type="term" value="C:cytosol"/>
    <property type="evidence" value="ECO:0007669"/>
    <property type="project" value="TreeGrafter"/>
</dbReference>
<evidence type="ECO:0000256" key="5">
    <source>
        <dbReference type="ARBA" id="ARBA00022840"/>
    </source>
</evidence>
<evidence type="ECO:0000259" key="9">
    <source>
        <dbReference type="Pfam" id="PF13537"/>
    </source>
</evidence>
<evidence type="ECO:0000313" key="11">
    <source>
        <dbReference type="Proteomes" id="UP000032352"/>
    </source>
</evidence>
<accession>A0AAF0CEL5</accession>
<feature type="binding site" evidence="7">
    <location>
        <begin position="352"/>
        <end position="353"/>
    </location>
    <ligand>
        <name>ATP</name>
        <dbReference type="ChEBI" id="CHEBI:30616"/>
    </ligand>
</feature>
<proteinExistence type="inferred from homology"/>
<dbReference type="EC" id="6.3.5.4" evidence="3"/>
<keyword evidence="5 7" id="KW-0067">ATP-binding</keyword>
<dbReference type="Gene3D" id="3.60.20.10">
    <property type="entry name" value="Glutamine Phosphoribosylpyrophosphate, subunit 1, domain 1"/>
    <property type="match status" value="1"/>
</dbReference>
<evidence type="ECO:0000256" key="3">
    <source>
        <dbReference type="ARBA" id="ARBA00012737"/>
    </source>
</evidence>
<feature type="domain" description="Asparagine synthetase" evidence="8">
    <location>
        <begin position="241"/>
        <end position="614"/>
    </location>
</feature>
<dbReference type="AlphaFoldDB" id="A0AAF0CEL5"/>
<dbReference type="SUPFAM" id="SSF56235">
    <property type="entry name" value="N-terminal nucleophile aminohydrolases (Ntn hydrolases)"/>
    <property type="match status" value="1"/>
</dbReference>
<dbReference type="GO" id="GO:0005524">
    <property type="term" value="F:ATP binding"/>
    <property type="evidence" value="ECO:0007669"/>
    <property type="project" value="UniProtKB-KW"/>
</dbReference>
<keyword evidence="11" id="KW-1185">Reference proteome</keyword>
<dbReference type="GO" id="GO:0004066">
    <property type="term" value="F:asparagine synthase (glutamine-hydrolyzing) activity"/>
    <property type="evidence" value="ECO:0007669"/>
    <property type="project" value="UniProtKB-EC"/>
</dbReference>
<dbReference type="Proteomes" id="UP000032352">
    <property type="component" value="Chromosome pTvir"/>
</dbReference>
<dbReference type="PANTHER" id="PTHR43284:SF1">
    <property type="entry name" value="ASPARAGINE SYNTHETASE"/>
    <property type="match status" value="1"/>
</dbReference>
<dbReference type="Gene3D" id="3.40.50.620">
    <property type="entry name" value="HUPs"/>
    <property type="match status" value="1"/>
</dbReference>
<reference evidence="10 11" key="2">
    <citation type="journal article" date="2022" name="Mar. Drugs">
        <title>Bioassay-Guided Fractionation Leads to the Detection of Cholic Acid Generated by the Rare Thalassomonas sp.</title>
        <authorList>
            <person name="Pheiffer F."/>
            <person name="Schneider Y.K."/>
            <person name="Hansen E.H."/>
            <person name="Andersen J.H."/>
            <person name="Isaksson J."/>
            <person name="Busche T."/>
            <person name="R C."/>
            <person name="Kalinowski J."/>
            <person name="Zyl L.V."/>
            <person name="Trindade M."/>
        </authorList>
    </citation>
    <scope>NUCLEOTIDE SEQUENCE [LARGE SCALE GENOMIC DNA]</scope>
    <source>
        <strain evidence="10 11">XOM25</strain>
    </source>
</reference>
<gene>
    <name evidence="10" type="ORF">SG34_031390</name>
</gene>
<dbReference type="Pfam" id="PF00733">
    <property type="entry name" value="Asn_synthase"/>
    <property type="match status" value="1"/>
</dbReference>
<dbReference type="RefSeq" id="WP_044837576.1">
    <property type="nucleotide sequence ID" value="NZ_CP059734.1"/>
</dbReference>
<reference evidence="10 11" key="1">
    <citation type="journal article" date="2015" name="Genome Announc.">
        <title>Draft Genome Sequences of Marine Isolates of Thalassomonas viridans and Thalassomonas actiniarum.</title>
        <authorList>
            <person name="Olonade I."/>
            <person name="van Zyl L.J."/>
            <person name="Trindade M."/>
        </authorList>
    </citation>
    <scope>NUCLEOTIDE SEQUENCE [LARGE SCALE GENOMIC DNA]</scope>
    <source>
        <strain evidence="10 11">XOM25</strain>
    </source>
</reference>
<feature type="binding site" evidence="7">
    <location>
        <position position="250"/>
    </location>
    <ligand>
        <name>ATP</name>
        <dbReference type="ChEBI" id="CHEBI:30616"/>
    </ligand>
</feature>
<evidence type="ECO:0000256" key="7">
    <source>
        <dbReference type="PIRSR" id="PIRSR001589-2"/>
    </source>
</evidence>
<name>A0AAF0CEL5_9GAMM</name>
<comment type="similarity">
    <text evidence="2">Belongs to the asparagine synthetase family.</text>
</comment>
<dbReference type="CDD" id="cd01991">
    <property type="entry name" value="Asn_synthase_B_C"/>
    <property type="match status" value="1"/>
</dbReference>
<dbReference type="KEGG" id="tvd:SG34_031390"/>
<dbReference type="Pfam" id="PF13537">
    <property type="entry name" value="GATase_7"/>
    <property type="match status" value="1"/>
</dbReference>
<comment type="pathway">
    <text evidence="1">Amino-acid biosynthesis; L-asparagine biosynthesis; L-asparagine from L-aspartate (L-Gln route): step 1/1.</text>
</comment>
<dbReference type="InterPro" id="IPR014729">
    <property type="entry name" value="Rossmann-like_a/b/a_fold"/>
</dbReference>
<dbReference type="PANTHER" id="PTHR43284">
    <property type="entry name" value="ASPARAGINE SYNTHETASE (GLUTAMINE-HYDROLYZING)"/>
    <property type="match status" value="1"/>
</dbReference>
<organism evidence="10 11">
    <name type="scientific">Thalassomonas viridans</name>
    <dbReference type="NCBI Taxonomy" id="137584"/>
    <lineage>
        <taxon>Bacteria</taxon>
        <taxon>Pseudomonadati</taxon>
        <taxon>Pseudomonadota</taxon>
        <taxon>Gammaproteobacteria</taxon>
        <taxon>Alteromonadales</taxon>
        <taxon>Colwelliaceae</taxon>
        <taxon>Thalassomonas</taxon>
    </lineage>
</organism>
<dbReference type="InterPro" id="IPR017932">
    <property type="entry name" value="GATase_2_dom"/>
</dbReference>
<evidence type="ECO:0000256" key="4">
    <source>
        <dbReference type="ARBA" id="ARBA00022741"/>
    </source>
</evidence>
<evidence type="ECO:0000256" key="2">
    <source>
        <dbReference type="ARBA" id="ARBA00005752"/>
    </source>
</evidence>